<evidence type="ECO:0000256" key="1">
    <source>
        <dbReference type="ARBA" id="ARBA00001070"/>
    </source>
</evidence>
<dbReference type="InterPro" id="IPR023302">
    <property type="entry name" value="Pept_S9A_N"/>
</dbReference>
<feature type="region of interest" description="Disordered" evidence="7">
    <location>
        <begin position="48"/>
        <end position="74"/>
    </location>
</feature>
<feature type="domain" description="Peptidase S9 prolyl oligopeptidase catalytic" evidence="8">
    <location>
        <begin position="557"/>
        <end position="762"/>
    </location>
</feature>
<keyword evidence="5" id="KW-0378">Hydrolase</keyword>
<dbReference type="SUPFAM" id="SSF50993">
    <property type="entry name" value="Peptidase/esterase 'gauge' domain"/>
    <property type="match status" value="1"/>
</dbReference>
<dbReference type="SUPFAM" id="SSF53474">
    <property type="entry name" value="alpha/beta-Hydrolases"/>
    <property type="match status" value="1"/>
</dbReference>
<dbReference type="Gene3D" id="3.40.50.1820">
    <property type="entry name" value="alpha/beta hydrolase"/>
    <property type="match status" value="1"/>
</dbReference>
<evidence type="ECO:0000313" key="11">
    <source>
        <dbReference type="Proteomes" id="UP000295497"/>
    </source>
</evidence>
<comment type="similarity">
    <text evidence="2">Belongs to the peptidase S9A family.</text>
</comment>
<name>A0A4P2QGN8_SORCE</name>
<dbReference type="InterPro" id="IPR029058">
    <property type="entry name" value="AB_hydrolase_fold"/>
</dbReference>
<evidence type="ECO:0000259" key="8">
    <source>
        <dbReference type="Pfam" id="PF00326"/>
    </source>
</evidence>
<dbReference type="Gene3D" id="2.130.10.120">
    <property type="entry name" value="Prolyl oligopeptidase, N-terminal domain"/>
    <property type="match status" value="1"/>
</dbReference>
<evidence type="ECO:0000256" key="4">
    <source>
        <dbReference type="ARBA" id="ARBA00022670"/>
    </source>
</evidence>
<dbReference type="InterPro" id="IPR001375">
    <property type="entry name" value="Peptidase_S9_cat"/>
</dbReference>
<comment type="catalytic activity">
    <reaction evidence="1">
        <text>Hydrolysis of Pro-|-Xaa &gt;&gt; Ala-|-Xaa in oligopeptides.</text>
        <dbReference type="EC" id="3.4.21.26"/>
    </reaction>
</comment>
<accession>A0A4P2QGN8</accession>
<dbReference type="EC" id="3.4.21.26" evidence="3"/>
<evidence type="ECO:0000256" key="6">
    <source>
        <dbReference type="ARBA" id="ARBA00022825"/>
    </source>
</evidence>
<dbReference type="GO" id="GO:0006508">
    <property type="term" value="P:proteolysis"/>
    <property type="evidence" value="ECO:0007669"/>
    <property type="project" value="UniProtKB-KW"/>
</dbReference>
<dbReference type="EMBL" id="CP012672">
    <property type="protein sequence ID" value="AUX29019.1"/>
    <property type="molecule type" value="Genomic_DNA"/>
</dbReference>
<evidence type="ECO:0000259" key="9">
    <source>
        <dbReference type="Pfam" id="PF02897"/>
    </source>
</evidence>
<evidence type="ECO:0000256" key="3">
    <source>
        <dbReference type="ARBA" id="ARBA00011897"/>
    </source>
</evidence>
<evidence type="ECO:0000256" key="5">
    <source>
        <dbReference type="ARBA" id="ARBA00022801"/>
    </source>
</evidence>
<dbReference type="AlphaFoldDB" id="A0A4P2QGN8"/>
<dbReference type="PANTHER" id="PTHR42881:SF2">
    <property type="entry name" value="PROLYL ENDOPEPTIDASE"/>
    <property type="match status" value="1"/>
</dbReference>
<organism evidence="10 11">
    <name type="scientific">Sorangium cellulosum</name>
    <name type="common">Polyangium cellulosum</name>
    <dbReference type="NCBI Taxonomy" id="56"/>
    <lineage>
        <taxon>Bacteria</taxon>
        <taxon>Pseudomonadati</taxon>
        <taxon>Myxococcota</taxon>
        <taxon>Polyangia</taxon>
        <taxon>Polyangiales</taxon>
        <taxon>Polyangiaceae</taxon>
        <taxon>Sorangium</taxon>
    </lineage>
</organism>
<keyword evidence="4" id="KW-0645">Protease</keyword>
<dbReference type="Pfam" id="PF02897">
    <property type="entry name" value="Peptidase_S9_N"/>
    <property type="match status" value="1"/>
</dbReference>
<evidence type="ECO:0000256" key="7">
    <source>
        <dbReference type="SAM" id="MobiDB-lite"/>
    </source>
</evidence>
<dbReference type="GO" id="GO:0004252">
    <property type="term" value="F:serine-type endopeptidase activity"/>
    <property type="evidence" value="ECO:0007669"/>
    <property type="project" value="UniProtKB-EC"/>
</dbReference>
<dbReference type="GO" id="GO:0005829">
    <property type="term" value="C:cytosol"/>
    <property type="evidence" value="ECO:0007669"/>
    <property type="project" value="TreeGrafter"/>
</dbReference>
<evidence type="ECO:0000313" key="10">
    <source>
        <dbReference type="EMBL" id="AUX29019.1"/>
    </source>
</evidence>
<dbReference type="FunFam" id="3.40.50.1820:FF:000005">
    <property type="entry name" value="Prolyl endopeptidase"/>
    <property type="match status" value="1"/>
</dbReference>
<dbReference type="InterPro" id="IPR002470">
    <property type="entry name" value="Peptidase_S9A"/>
</dbReference>
<gene>
    <name evidence="10" type="ORF">SOCE836_011040</name>
</gene>
<protein>
    <recommendedName>
        <fullName evidence="3">prolyl oligopeptidase</fullName>
        <ecNumber evidence="3">3.4.21.26</ecNumber>
    </recommendedName>
</protein>
<sequence>MQDREAPAAGRFSSAAAAAGASFDGMNRLRTIPAITLALPLLAACSAPAPRPPEEPAAPAAAAPPPVAAPAASAAGGARLPYPATPKRPVTNEYHGTKVVDPYQWLEDSSSPEVQRWIEDQNRLTRATLDALPSRGAIRARVEAILSATSTNYYAVDDAGGQLFALKDQPPKQQPFLVVMKSANDPGSERVVVDPEVVDPKGHTTIDWFVPSRDGKKVAVSLSQGGSENGTVRVYDVATGKETGDIVPYASSGTAGGSLAWSGDGKGFYFTRHPHPGERPQEDMGFYQQIYFHKLGAPDQEDKYSLGKEFPRIAEVELRTSESGKLVLASVQNGDGGEYWHYLLDTAGKWTRFADLPDKIIHAEFGADDRLYLLSRKDAPRGKVLRLAPGKPDLAKAELVVPESEAVIQDFLPTKGRLYVRDLLGGPSQIRVFDLKGKALGTVPIPPVSSVRQLVRADGDDMLFRGVSFTEPAAWFAYAAKDGKVTKTPLAMTSPVSYADVEVVREACTSKDGTKVPISILRRKDTVLDGTAPALLTGYGGYGTSISPGFNPLWRLWFDQGGVFAVANLRGGGEFGEAWHRGGNLTNKQNVFDDFAACAKHLVDGRMTRPDRLAIQGGSNGGLLMGAQLTQHPDMVKVVISHVGIYDMLRVELTPNGAFNVTEFGTVKDPEQFKALYAYSPYHHVKDGTAYPATLLLTGANDARVDPYHSRKMAARLQAATSSPAPILLRASGSTGHGIGTPLGEKIEEQTDVFAFLFKHLGLEVPSAQEKLR</sequence>
<dbReference type="PANTHER" id="PTHR42881">
    <property type="entry name" value="PROLYL ENDOPEPTIDASE"/>
    <property type="match status" value="1"/>
</dbReference>
<dbReference type="GO" id="GO:0070012">
    <property type="term" value="F:oligopeptidase activity"/>
    <property type="evidence" value="ECO:0007669"/>
    <property type="project" value="TreeGrafter"/>
</dbReference>
<evidence type="ECO:0000256" key="2">
    <source>
        <dbReference type="ARBA" id="ARBA00005228"/>
    </source>
</evidence>
<feature type="domain" description="Peptidase S9A N-terminal" evidence="9">
    <location>
        <begin position="84"/>
        <end position="486"/>
    </location>
</feature>
<dbReference type="PRINTS" id="PR00862">
    <property type="entry name" value="PROLIGOPTASE"/>
</dbReference>
<proteinExistence type="inferred from homology"/>
<dbReference type="InterPro" id="IPR051167">
    <property type="entry name" value="Prolyl_oligopep/macrocyclase"/>
</dbReference>
<dbReference type="Proteomes" id="UP000295497">
    <property type="component" value="Chromosome"/>
</dbReference>
<keyword evidence="6" id="KW-0720">Serine protease</keyword>
<reference evidence="10 11" key="1">
    <citation type="submission" date="2015-09" db="EMBL/GenBank/DDBJ databases">
        <title>Sorangium comparison.</title>
        <authorList>
            <person name="Zaburannyi N."/>
            <person name="Bunk B."/>
            <person name="Overmann J."/>
            <person name="Mueller R."/>
        </authorList>
    </citation>
    <scope>NUCLEOTIDE SEQUENCE [LARGE SCALE GENOMIC DNA]</scope>
    <source>
        <strain evidence="10 11">So ce836</strain>
    </source>
</reference>
<dbReference type="Pfam" id="PF00326">
    <property type="entry name" value="Peptidase_S9"/>
    <property type="match status" value="1"/>
</dbReference>